<evidence type="ECO:0000313" key="2">
    <source>
        <dbReference type="EMBL" id="PLN86378.1"/>
    </source>
</evidence>
<evidence type="ECO:0000313" key="3">
    <source>
        <dbReference type="Proteomes" id="UP000235023"/>
    </source>
</evidence>
<dbReference type="AlphaFoldDB" id="A0A2J5I902"/>
<protein>
    <submittedName>
        <fullName evidence="2">Uncharacterized protein</fullName>
    </submittedName>
</protein>
<sequence>MFDHLSELLTTMGLSRRAPWWVVICFESVMVVAVLAVAPAGIYASLRYWSLSTTQCKVKQQVRSAL</sequence>
<accession>A0A2J5I902</accession>
<keyword evidence="1" id="KW-0812">Transmembrane</keyword>
<evidence type="ECO:0000256" key="1">
    <source>
        <dbReference type="SAM" id="Phobius"/>
    </source>
</evidence>
<reference evidence="3" key="1">
    <citation type="submission" date="2017-12" db="EMBL/GenBank/DDBJ databases">
        <authorList>
            <consortium name="DOE Joint Genome Institute"/>
            <person name="Mondo S.J."/>
            <person name="Kjaerbolling I."/>
            <person name="Vesth T.C."/>
            <person name="Frisvad J.C."/>
            <person name="Nybo J.L."/>
            <person name="Theobald S."/>
            <person name="Kuo A."/>
            <person name="Bowyer P."/>
            <person name="Matsuda Y."/>
            <person name="Lyhne E.K."/>
            <person name="Kogle M.E."/>
            <person name="Clum A."/>
            <person name="Lipzen A."/>
            <person name="Salamov A."/>
            <person name="Ngan C.Y."/>
            <person name="Daum C."/>
            <person name="Chiniquy J."/>
            <person name="Barry K."/>
            <person name="LaButti K."/>
            <person name="Haridas S."/>
            <person name="Simmons B.A."/>
            <person name="Magnuson J.K."/>
            <person name="Mortensen U.H."/>
            <person name="Larsen T.O."/>
            <person name="Grigoriev I.V."/>
            <person name="Baker S.E."/>
            <person name="Andersen M.R."/>
            <person name="Nordberg H.P."/>
            <person name="Cantor M.N."/>
            <person name="Hua S.X."/>
        </authorList>
    </citation>
    <scope>NUCLEOTIDE SEQUENCE [LARGE SCALE GENOMIC DNA]</scope>
    <source>
        <strain evidence="3">IBT 19404</strain>
    </source>
</reference>
<keyword evidence="1" id="KW-0472">Membrane</keyword>
<name>A0A2J5I902_9EURO</name>
<proteinExistence type="predicted"/>
<dbReference type="Proteomes" id="UP000235023">
    <property type="component" value="Unassembled WGS sequence"/>
</dbReference>
<keyword evidence="3" id="KW-1185">Reference proteome</keyword>
<organism evidence="2 3">
    <name type="scientific">Aspergillus taichungensis</name>
    <dbReference type="NCBI Taxonomy" id="482145"/>
    <lineage>
        <taxon>Eukaryota</taxon>
        <taxon>Fungi</taxon>
        <taxon>Dikarya</taxon>
        <taxon>Ascomycota</taxon>
        <taxon>Pezizomycotina</taxon>
        <taxon>Eurotiomycetes</taxon>
        <taxon>Eurotiomycetidae</taxon>
        <taxon>Eurotiales</taxon>
        <taxon>Aspergillaceae</taxon>
        <taxon>Aspergillus</taxon>
        <taxon>Aspergillus subgen. Circumdati</taxon>
    </lineage>
</organism>
<dbReference type="EMBL" id="KZ559499">
    <property type="protein sequence ID" value="PLN86378.1"/>
    <property type="molecule type" value="Genomic_DNA"/>
</dbReference>
<keyword evidence="1" id="KW-1133">Transmembrane helix</keyword>
<feature type="transmembrane region" description="Helical" evidence="1">
    <location>
        <begin position="20"/>
        <end position="44"/>
    </location>
</feature>
<gene>
    <name evidence="2" type="ORF">BDW42DRAFT_159146</name>
</gene>